<protein>
    <recommendedName>
        <fullName evidence="4">Haemolysin XhlA</fullName>
    </recommendedName>
</protein>
<evidence type="ECO:0000313" key="3">
    <source>
        <dbReference type="Proteomes" id="UP000002892"/>
    </source>
</evidence>
<gene>
    <name evidence="2" type="ordered locus">Desaci_0586</name>
</gene>
<keyword evidence="1" id="KW-0812">Transmembrane</keyword>
<dbReference type="EMBL" id="CP003639">
    <property type="protein sequence ID" value="AFM39648.1"/>
    <property type="molecule type" value="Genomic_DNA"/>
</dbReference>
<evidence type="ECO:0000256" key="1">
    <source>
        <dbReference type="SAM" id="Phobius"/>
    </source>
</evidence>
<dbReference type="KEGG" id="dai:Desaci_0586"/>
<dbReference type="HOGENOM" id="CLU_2616245_0_0_9"/>
<organism evidence="2 3">
    <name type="scientific">Desulfosporosinus acidiphilus (strain DSM 22704 / JCM 16185 / SJ4)</name>
    <dbReference type="NCBI Taxonomy" id="646529"/>
    <lineage>
        <taxon>Bacteria</taxon>
        <taxon>Bacillati</taxon>
        <taxon>Bacillota</taxon>
        <taxon>Clostridia</taxon>
        <taxon>Eubacteriales</taxon>
        <taxon>Desulfitobacteriaceae</taxon>
        <taxon>Desulfosporosinus</taxon>
    </lineage>
</organism>
<keyword evidence="1" id="KW-0472">Membrane</keyword>
<sequence>MGDMEIQTLKEVVMEIKGDVKEVKDAVARLHLLMVENYVTRKEFEAYKEQELSSRRWWVTFVVGAATVAMAVINVANHFLSKFMTR</sequence>
<name>I4D1H4_DESAJ</name>
<dbReference type="Proteomes" id="UP000002892">
    <property type="component" value="Chromosome"/>
</dbReference>
<feature type="transmembrane region" description="Helical" evidence="1">
    <location>
        <begin position="57"/>
        <end position="80"/>
    </location>
</feature>
<dbReference type="AlphaFoldDB" id="I4D1H4"/>
<keyword evidence="3" id="KW-1185">Reference proteome</keyword>
<accession>I4D1H4</accession>
<proteinExistence type="predicted"/>
<keyword evidence="1" id="KW-1133">Transmembrane helix</keyword>
<evidence type="ECO:0000313" key="2">
    <source>
        <dbReference type="EMBL" id="AFM39648.1"/>
    </source>
</evidence>
<evidence type="ECO:0008006" key="4">
    <source>
        <dbReference type="Google" id="ProtNLM"/>
    </source>
</evidence>
<reference evidence="2 3" key="1">
    <citation type="journal article" date="2012" name="J. Bacteriol.">
        <title>Complete genome sequences of Desulfosporosinus orientis DSM765T, Desulfosporosinus youngiae DSM17734T, Desulfosporosinus meridiei DSM13257T, and Desulfosporosinus acidiphilus DSM22704T.</title>
        <authorList>
            <person name="Pester M."/>
            <person name="Brambilla E."/>
            <person name="Alazard D."/>
            <person name="Rattei T."/>
            <person name="Weinmaier T."/>
            <person name="Han J."/>
            <person name="Lucas S."/>
            <person name="Lapidus A."/>
            <person name="Cheng J.F."/>
            <person name="Goodwin L."/>
            <person name="Pitluck S."/>
            <person name="Peters L."/>
            <person name="Ovchinnikova G."/>
            <person name="Teshima H."/>
            <person name="Detter J.C."/>
            <person name="Han C.S."/>
            <person name="Tapia R."/>
            <person name="Land M.L."/>
            <person name="Hauser L."/>
            <person name="Kyrpides N.C."/>
            <person name="Ivanova N.N."/>
            <person name="Pagani I."/>
            <person name="Huntmann M."/>
            <person name="Wei C.L."/>
            <person name="Davenport K.W."/>
            <person name="Daligault H."/>
            <person name="Chain P.S."/>
            <person name="Chen A."/>
            <person name="Mavromatis K."/>
            <person name="Markowitz V."/>
            <person name="Szeto E."/>
            <person name="Mikhailova N."/>
            <person name="Pati A."/>
            <person name="Wagner M."/>
            <person name="Woyke T."/>
            <person name="Ollivier B."/>
            <person name="Klenk H.P."/>
            <person name="Spring S."/>
            <person name="Loy A."/>
        </authorList>
    </citation>
    <scope>NUCLEOTIDE SEQUENCE [LARGE SCALE GENOMIC DNA]</scope>
    <source>
        <strain evidence="3">DSM 22704 / JCM 16185 / SJ4</strain>
    </source>
</reference>